<dbReference type="Pfam" id="PF13635">
    <property type="entry name" value="DUF4143"/>
    <property type="match status" value="1"/>
</dbReference>
<evidence type="ECO:0000259" key="2">
    <source>
        <dbReference type="Pfam" id="PF13635"/>
    </source>
</evidence>
<accession>A0A1M5FT06</accession>
<dbReference type="RefSeq" id="WP_073003411.1">
    <property type="nucleotide sequence ID" value="NZ_FQUM01000014.1"/>
</dbReference>
<feature type="domain" description="AAA" evidence="1">
    <location>
        <begin position="39"/>
        <end position="160"/>
    </location>
</feature>
<protein>
    <recommendedName>
        <fullName evidence="5">AAA+ ATPase domain-containing protein</fullName>
    </recommendedName>
</protein>
<dbReference type="PANTHER" id="PTHR33295">
    <property type="entry name" value="ATPASE"/>
    <property type="match status" value="1"/>
</dbReference>
<name>A0A1M5FT06_9BACT</name>
<gene>
    <name evidence="3" type="ORF">SAMN05444274_11455</name>
</gene>
<dbReference type="Gene3D" id="3.40.50.300">
    <property type="entry name" value="P-loop containing nucleotide triphosphate hydrolases"/>
    <property type="match status" value="1"/>
</dbReference>
<dbReference type="InterPro" id="IPR025420">
    <property type="entry name" value="DUF4143"/>
</dbReference>
<dbReference type="Pfam" id="PF13173">
    <property type="entry name" value="AAA_14"/>
    <property type="match status" value="1"/>
</dbReference>
<dbReference type="PANTHER" id="PTHR33295:SF8">
    <property type="entry name" value="AAA+ ATPASE DOMAIN-CONTAINING PROTEIN"/>
    <property type="match status" value="1"/>
</dbReference>
<reference evidence="3 4" key="1">
    <citation type="submission" date="2016-11" db="EMBL/GenBank/DDBJ databases">
        <authorList>
            <person name="Jaros S."/>
            <person name="Januszkiewicz K."/>
            <person name="Wedrychowicz H."/>
        </authorList>
    </citation>
    <scope>NUCLEOTIDE SEQUENCE [LARGE SCALE GENOMIC DNA]</scope>
    <source>
        <strain evidence="3 4">DSM 26910</strain>
    </source>
</reference>
<evidence type="ECO:0000259" key="1">
    <source>
        <dbReference type="Pfam" id="PF13173"/>
    </source>
</evidence>
<organism evidence="3 4">
    <name type="scientific">Mariniphaga anaerophila</name>
    <dbReference type="NCBI Taxonomy" id="1484053"/>
    <lineage>
        <taxon>Bacteria</taxon>
        <taxon>Pseudomonadati</taxon>
        <taxon>Bacteroidota</taxon>
        <taxon>Bacteroidia</taxon>
        <taxon>Marinilabiliales</taxon>
        <taxon>Prolixibacteraceae</taxon>
        <taxon>Mariniphaga</taxon>
    </lineage>
</organism>
<evidence type="ECO:0000313" key="3">
    <source>
        <dbReference type="EMBL" id="SHF94665.1"/>
    </source>
</evidence>
<dbReference type="EMBL" id="FQUM01000014">
    <property type="protein sequence ID" value="SHF94665.1"/>
    <property type="molecule type" value="Genomic_DNA"/>
</dbReference>
<dbReference type="AlphaFoldDB" id="A0A1M5FT06"/>
<keyword evidence="4" id="KW-1185">Reference proteome</keyword>
<dbReference type="STRING" id="1484053.SAMN05444274_11455"/>
<feature type="domain" description="DUF4143" evidence="2">
    <location>
        <begin position="204"/>
        <end position="341"/>
    </location>
</feature>
<dbReference type="InterPro" id="IPR041682">
    <property type="entry name" value="AAA_14"/>
</dbReference>
<dbReference type="SUPFAM" id="SSF52540">
    <property type="entry name" value="P-loop containing nucleoside triphosphate hydrolases"/>
    <property type="match status" value="1"/>
</dbReference>
<sequence>MIKKSDLETVIHLQKERFLKSTDEIERELLQLLPLSLSNHALIISGVRRCGKSTLIKQLVNQEPSDAFYINFDTPKLYEFEINDFEVLDQIIYTANPKKLYFDEIQVVLGWELYVRQKLDEGYQVLVTGSNASLLSKELGTKLTGRHITKELFPFSYVEFIRFKKIESGIDSFRSYFRLGGFPEYVKHESPEILTSLFDDILFRDIAVRHGVRDVKSLQRLLLYLVANVGSLITATRLATLLGIKSSATVLDYLSYFEQSWILGLLPKFSWSYRARLVNPRKVYIIDNGLVNAVSPSFSENNGRKLENCIYWFLRQKQKEIFYFNETGHECDFVTFKNNKVEEVIQVCYHLEPENRAREENGLLAAMDFFNLNNGTIITMDQSDIIQIGEKRINVIPAYKFSEAV</sequence>
<dbReference type="Proteomes" id="UP000184164">
    <property type="component" value="Unassembled WGS sequence"/>
</dbReference>
<dbReference type="OrthoDB" id="9801840at2"/>
<dbReference type="InterPro" id="IPR027417">
    <property type="entry name" value="P-loop_NTPase"/>
</dbReference>
<evidence type="ECO:0008006" key="5">
    <source>
        <dbReference type="Google" id="ProtNLM"/>
    </source>
</evidence>
<proteinExistence type="predicted"/>
<evidence type="ECO:0000313" key="4">
    <source>
        <dbReference type="Proteomes" id="UP000184164"/>
    </source>
</evidence>